<evidence type="ECO:0000256" key="1">
    <source>
        <dbReference type="SAM" id="MobiDB-lite"/>
    </source>
</evidence>
<dbReference type="NCBIfam" id="TIGR02778">
    <property type="entry name" value="ligD_pol"/>
    <property type="match status" value="1"/>
</dbReference>
<dbReference type="NCBIfam" id="TIGR02777">
    <property type="entry name" value="LigD_PE_dom"/>
    <property type="match status" value="1"/>
</dbReference>
<feature type="compositionally biased region" description="Low complexity" evidence="1">
    <location>
        <begin position="217"/>
        <end position="231"/>
    </location>
</feature>
<dbReference type="KEGG" id="uru:DSM104443_02113"/>
<dbReference type="RefSeq" id="WP_171092043.1">
    <property type="nucleotide sequence ID" value="NZ_CP053069.1"/>
</dbReference>
<evidence type="ECO:0000259" key="2">
    <source>
        <dbReference type="Pfam" id="PF13298"/>
    </source>
</evidence>
<gene>
    <name evidence="4" type="ORF">DSM104443_02113</name>
</gene>
<dbReference type="Pfam" id="PF13298">
    <property type="entry name" value="LigD_N"/>
    <property type="match status" value="1"/>
</dbReference>
<dbReference type="EMBL" id="CP053069">
    <property type="protein sequence ID" value="QJR11042.1"/>
    <property type="molecule type" value="Genomic_DNA"/>
</dbReference>
<feature type="compositionally biased region" description="Basic and acidic residues" evidence="1">
    <location>
        <begin position="8"/>
        <end position="20"/>
    </location>
</feature>
<evidence type="ECO:0000313" key="4">
    <source>
        <dbReference type="EMBL" id="QJR11042.1"/>
    </source>
</evidence>
<accession>A0A6M4GVH2</accession>
<keyword evidence="5" id="KW-1185">Reference proteome</keyword>
<protein>
    <submittedName>
        <fullName evidence="4">Uncharacterized protein</fullName>
    </submittedName>
</protein>
<feature type="region of interest" description="Disordered" evidence="1">
    <location>
        <begin position="194"/>
        <end position="246"/>
    </location>
</feature>
<dbReference type="PANTHER" id="PTHR42705:SF2">
    <property type="entry name" value="BIFUNCTIONAL NON-HOMOLOGOUS END JOINING PROTEIN LIGD"/>
    <property type="match status" value="1"/>
</dbReference>
<dbReference type="InterPro" id="IPR052171">
    <property type="entry name" value="NHEJ_LigD"/>
</dbReference>
<dbReference type="CDD" id="cd04862">
    <property type="entry name" value="PaeLigD_Pol_like"/>
    <property type="match status" value="1"/>
</dbReference>
<organism evidence="4 5">
    <name type="scientific">Usitatibacter rugosus</name>
    <dbReference type="NCBI Taxonomy" id="2732067"/>
    <lineage>
        <taxon>Bacteria</taxon>
        <taxon>Pseudomonadati</taxon>
        <taxon>Pseudomonadota</taxon>
        <taxon>Betaproteobacteria</taxon>
        <taxon>Nitrosomonadales</taxon>
        <taxon>Usitatibacteraceae</taxon>
        <taxon>Usitatibacter</taxon>
    </lineage>
</organism>
<evidence type="ECO:0000259" key="3">
    <source>
        <dbReference type="Pfam" id="PF21686"/>
    </source>
</evidence>
<feature type="region of interest" description="Disordered" evidence="1">
    <location>
        <begin position="1"/>
        <end position="21"/>
    </location>
</feature>
<feature type="domain" description="DNA ligase D polymerase" evidence="3">
    <location>
        <begin position="264"/>
        <end position="516"/>
    </location>
</feature>
<evidence type="ECO:0000313" key="5">
    <source>
        <dbReference type="Proteomes" id="UP000501534"/>
    </source>
</evidence>
<sequence>MGLQTYQKKRDFKVTPEPRGEVTPAKASGLRFVIQKHAASHLHYDFRLELDGVLLSWAVPKGPSLDPDDKRLAMHVEDHPVEYGTFEGVIPKGQYGGGTVMLWDRGTWAPVGDPQDGYKKGKLKFQLHGKKLHGGWTLVRTRSPKFGEKSWLLIKERDDAAEPAHDGGITVAAPDSVSTGRSIEAIAGDADRTWSSKKSVAENVSEGAVRPTRKRTAVASTPAPAAKAPASRTRKRTATTQTEEVAGVDVSNPGKLLYPDAGITKLQLARYYEAVADWIVPHVKDRPLTLVRCPDGWNKECFYQKNAPDKIHRAIKPVQVTTSKGEAIYMMANNATAVVAMLNSGALELHPWGSTAKHLDKPDRLVFDFDPDDDLAFRELVEAVRLVRSLLEELGLQCFLKTTGGKGLHIVVPIRPTLDWDTAKGFTRSIAESLAFTFPERFTANLSKAKRDGKIFVDYLRNGEGATAVAAYSIRARANAPVATPIAWEELAKDVRFDHFNVRNVPARLQRKRDPWAGFFQVRQSVTAKMLKSVGYTK</sequence>
<dbReference type="Gene3D" id="3.90.920.10">
    <property type="entry name" value="DNA primase, PRIM domain"/>
    <property type="match status" value="1"/>
</dbReference>
<name>A0A6M4GVH2_9PROT</name>
<dbReference type="SUPFAM" id="SSF56747">
    <property type="entry name" value="Prim-pol domain"/>
    <property type="match status" value="1"/>
</dbReference>
<dbReference type="AlphaFoldDB" id="A0A6M4GVH2"/>
<dbReference type="InterPro" id="IPR014144">
    <property type="entry name" value="LigD_PE_domain"/>
</dbReference>
<dbReference type="InterPro" id="IPR014145">
    <property type="entry name" value="LigD_pol_dom"/>
</dbReference>
<dbReference type="Pfam" id="PF21686">
    <property type="entry name" value="LigD_Prim-Pol"/>
    <property type="match status" value="1"/>
</dbReference>
<dbReference type="PANTHER" id="PTHR42705">
    <property type="entry name" value="BIFUNCTIONAL NON-HOMOLOGOUS END JOINING PROTEIN LIGD"/>
    <property type="match status" value="1"/>
</dbReference>
<dbReference type="Proteomes" id="UP000501534">
    <property type="component" value="Chromosome"/>
</dbReference>
<dbReference type="InterPro" id="IPR033651">
    <property type="entry name" value="PaeLigD_Pol-like"/>
</dbReference>
<feature type="domain" description="DNA ligase D 3'-phosphoesterase" evidence="2">
    <location>
        <begin position="35"/>
        <end position="140"/>
    </location>
</feature>
<proteinExistence type="predicted"/>
<reference evidence="4 5" key="1">
    <citation type="submission" date="2020-04" db="EMBL/GenBank/DDBJ databases">
        <title>Usitatibacter rugosus gen. nov., sp. nov. and Usitatibacter palustris sp. nov., novel members of Usitatibacteraceae fam. nov. within the order Nitrosomonadales isolated from soil.</title>
        <authorList>
            <person name="Huber K.J."/>
            <person name="Neumann-Schaal M."/>
            <person name="Geppert A."/>
            <person name="Luckner M."/>
            <person name="Wanner G."/>
            <person name="Overmann J."/>
        </authorList>
    </citation>
    <scope>NUCLEOTIDE SEQUENCE [LARGE SCALE GENOMIC DNA]</scope>
    <source>
        <strain evidence="4 5">0125_3</strain>
    </source>
</reference>